<evidence type="ECO:0000256" key="7">
    <source>
        <dbReference type="ARBA" id="ARBA00022801"/>
    </source>
</evidence>
<sequence>MEYVANVSLGSPVGKQTFLVVLDTGSSNVWIPEVNCVASNCLEKNRFNPSQSKTYQEDGRIWSILYGDGSNAHGLLGKDYFAFGSEQNDSLIIPNITFGLARKLSGFEDDPVDGIVGLAFTSIAVEGVKPPLIAAIDQNILKLPLFTVWLDRRGAQENVVGGLFSYGSIDDVNCGDVIDYVPLSSATFWQFRLRGVKAGDYSISGTWEAISDTGTSLIAGPAAIINRLGATLRAKYDENEEMFFIKCEAKPPPVTLIIGSHEYNIQPENYIVMVEKNTCIFSFFAMEGNGFGPTWIFGDPFIRQYCQIYDIHNEQIGFAPSK</sequence>
<feature type="active site" evidence="10">
    <location>
        <position position="212"/>
    </location>
</feature>
<keyword evidence="8 11" id="KW-1015">Disulfide bond</keyword>
<dbReference type="EMBL" id="UYRX01000593">
    <property type="protein sequence ID" value="VDK84281.1"/>
    <property type="molecule type" value="Genomic_DNA"/>
</dbReference>
<evidence type="ECO:0000256" key="2">
    <source>
        <dbReference type="ARBA" id="ARBA00007447"/>
    </source>
</evidence>
<dbReference type="InterPro" id="IPR021109">
    <property type="entry name" value="Peptidase_aspartic_dom_sf"/>
</dbReference>
<evidence type="ECO:0000259" key="13">
    <source>
        <dbReference type="PROSITE" id="PS51767"/>
    </source>
</evidence>
<dbReference type="GO" id="GO:0005764">
    <property type="term" value="C:lysosome"/>
    <property type="evidence" value="ECO:0007669"/>
    <property type="project" value="TreeGrafter"/>
</dbReference>
<gene>
    <name evidence="14" type="ORF">NLS_LOCUS6580</name>
</gene>
<dbReference type="PANTHER" id="PTHR47966:SF44">
    <property type="entry name" value="PEPTIDASE A1 DOMAIN-CONTAINING PROTEIN"/>
    <property type="match status" value="1"/>
</dbReference>
<feature type="domain" description="Peptidase A1" evidence="13">
    <location>
        <begin position="3"/>
        <end position="319"/>
    </location>
</feature>
<keyword evidence="5" id="KW-0732">Signal</keyword>
<dbReference type="GO" id="GO:0005576">
    <property type="term" value="C:extracellular region"/>
    <property type="evidence" value="ECO:0007669"/>
    <property type="project" value="UniProtKB-SubCell"/>
</dbReference>
<dbReference type="PANTHER" id="PTHR47966">
    <property type="entry name" value="BETA-SITE APP-CLEAVING ENZYME, ISOFORM A-RELATED"/>
    <property type="match status" value="1"/>
</dbReference>
<dbReference type="InterPro" id="IPR001969">
    <property type="entry name" value="Aspartic_peptidase_AS"/>
</dbReference>
<dbReference type="FunFam" id="2.40.70.10:FF:000058">
    <property type="entry name" value="ASpartyl Protease"/>
    <property type="match status" value="1"/>
</dbReference>
<evidence type="ECO:0000256" key="10">
    <source>
        <dbReference type="PIRSR" id="PIRSR601461-1"/>
    </source>
</evidence>
<protein>
    <recommendedName>
        <fullName evidence="13">Peptidase A1 domain-containing protein</fullName>
    </recommendedName>
</protein>
<feature type="disulfide bond" evidence="11">
    <location>
        <begin position="36"/>
        <end position="41"/>
    </location>
</feature>
<dbReference type="GO" id="GO:0004190">
    <property type="term" value="F:aspartic-type endopeptidase activity"/>
    <property type="evidence" value="ECO:0007669"/>
    <property type="project" value="UniProtKB-KW"/>
</dbReference>
<evidence type="ECO:0000256" key="8">
    <source>
        <dbReference type="ARBA" id="ARBA00023157"/>
    </source>
</evidence>
<keyword evidence="4 12" id="KW-0645">Protease</keyword>
<dbReference type="STRING" id="42156.A0A3P6V2N1"/>
<comment type="subcellular location">
    <subcellularLocation>
        <location evidence="1">Secreted</location>
    </subcellularLocation>
</comment>
<accession>A0A3P6V2N1</accession>
<dbReference type="PROSITE" id="PS51767">
    <property type="entry name" value="PEPTIDASE_A1"/>
    <property type="match status" value="1"/>
</dbReference>
<dbReference type="OrthoDB" id="5839471at2759"/>
<dbReference type="OMA" id="DEEYIGN"/>
<keyword evidence="3" id="KW-0964">Secreted</keyword>
<dbReference type="PRINTS" id="PR00792">
    <property type="entry name" value="PEPSIN"/>
</dbReference>
<evidence type="ECO:0000256" key="3">
    <source>
        <dbReference type="ARBA" id="ARBA00022525"/>
    </source>
</evidence>
<dbReference type="FunFam" id="2.40.70.10:FF:000008">
    <property type="entry name" value="Cathepsin D"/>
    <property type="match status" value="1"/>
</dbReference>
<evidence type="ECO:0000256" key="6">
    <source>
        <dbReference type="ARBA" id="ARBA00022750"/>
    </source>
</evidence>
<evidence type="ECO:0000256" key="12">
    <source>
        <dbReference type="RuleBase" id="RU000454"/>
    </source>
</evidence>
<dbReference type="PROSITE" id="PS00141">
    <property type="entry name" value="ASP_PROTEASE"/>
    <property type="match status" value="2"/>
</dbReference>
<keyword evidence="9" id="KW-0325">Glycoprotein</keyword>
<dbReference type="GO" id="GO:0006508">
    <property type="term" value="P:proteolysis"/>
    <property type="evidence" value="ECO:0007669"/>
    <property type="project" value="UniProtKB-KW"/>
</dbReference>
<dbReference type="Proteomes" id="UP000277928">
    <property type="component" value="Unassembled WGS sequence"/>
</dbReference>
<organism evidence="14 15">
    <name type="scientific">Litomosoides sigmodontis</name>
    <name type="common">Filarial nematode worm</name>
    <dbReference type="NCBI Taxonomy" id="42156"/>
    <lineage>
        <taxon>Eukaryota</taxon>
        <taxon>Metazoa</taxon>
        <taxon>Ecdysozoa</taxon>
        <taxon>Nematoda</taxon>
        <taxon>Chromadorea</taxon>
        <taxon>Rhabditida</taxon>
        <taxon>Spirurina</taxon>
        <taxon>Spiruromorpha</taxon>
        <taxon>Filarioidea</taxon>
        <taxon>Onchocercidae</taxon>
        <taxon>Litomosoides</taxon>
    </lineage>
</organism>
<evidence type="ECO:0000313" key="15">
    <source>
        <dbReference type="Proteomes" id="UP000277928"/>
    </source>
</evidence>
<keyword evidence="7 12" id="KW-0378">Hydrolase</keyword>
<dbReference type="InterPro" id="IPR033121">
    <property type="entry name" value="PEPTIDASE_A1"/>
</dbReference>
<dbReference type="InterPro" id="IPR001461">
    <property type="entry name" value="Aspartic_peptidase_A1"/>
</dbReference>
<dbReference type="SUPFAM" id="SSF50630">
    <property type="entry name" value="Acid proteases"/>
    <property type="match status" value="1"/>
</dbReference>
<dbReference type="Gene3D" id="2.40.70.10">
    <property type="entry name" value="Acid Proteases"/>
    <property type="match status" value="2"/>
</dbReference>
<evidence type="ECO:0000256" key="4">
    <source>
        <dbReference type="ARBA" id="ARBA00022670"/>
    </source>
</evidence>
<reference evidence="14 15" key="1">
    <citation type="submission" date="2018-08" db="EMBL/GenBank/DDBJ databases">
        <authorList>
            <person name="Laetsch R D."/>
            <person name="Stevens L."/>
            <person name="Kumar S."/>
            <person name="Blaxter L. M."/>
        </authorList>
    </citation>
    <scope>NUCLEOTIDE SEQUENCE [LARGE SCALE GENOMIC DNA]</scope>
</reference>
<evidence type="ECO:0000256" key="1">
    <source>
        <dbReference type="ARBA" id="ARBA00004613"/>
    </source>
</evidence>
<name>A0A3P6V2N1_LITSI</name>
<evidence type="ECO:0000256" key="11">
    <source>
        <dbReference type="PIRSR" id="PIRSR601461-2"/>
    </source>
</evidence>
<evidence type="ECO:0000256" key="5">
    <source>
        <dbReference type="ARBA" id="ARBA00022729"/>
    </source>
</evidence>
<feature type="active site" evidence="10">
    <location>
        <position position="23"/>
    </location>
</feature>
<keyword evidence="6 12" id="KW-0064">Aspartyl protease</keyword>
<evidence type="ECO:0000256" key="9">
    <source>
        <dbReference type="ARBA" id="ARBA00023180"/>
    </source>
</evidence>
<evidence type="ECO:0000313" key="14">
    <source>
        <dbReference type="EMBL" id="VDK84281.1"/>
    </source>
</evidence>
<dbReference type="Pfam" id="PF00026">
    <property type="entry name" value="Asp"/>
    <property type="match status" value="1"/>
</dbReference>
<comment type="similarity">
    <text evidence="2 12">Belongs to the peptidase A1 family.</text>
</comment>
<dbReference type="AlphaFoldDB" id="A0A3P6V2N1"/>
<keyword evidence="15" id="KW-1185">Reference proteome</keyword>
<proteinExistence type="inferred from homology"/>
<dbReference type="CDD" id="cd05471">
    <property type="entry name" value="pepsin_like"/>
    <property type="match status" value="1"/>
</dbReference>
<dbReference type="InterPro" id="IPR034164">
    <property type="entry name" value="Pepsin-like_dom"/>
</dbReference>